<evidence type="ECO:0000313" key="1">
    <source>
        <dbReference type="EMBL" id="KAI4863937.1"/>
    </source>
</evidence>
<accession>A0ACB9YXL7</accession>
<comment type="caution">
    <text evidence="1">The sequence shown here is derived from an EMBL/GenBank/DDBJ whole genome shotgun (WGS) entry which is preliminary data.</text>
</comment>
<dbReference type="EMBL" id="MU393494">
    <property type="protein sequence ID" value="KAI4863937.1"/>
    <property type="molecule type" value="Genomic_DNA"/>
</dbReference>
<dbReference type="Proteomes" id="UP001497700">
    <property type="component" value="Unassembled WGS sequence"/>
</dbReference>
<evidence type="ECO:0000313" key="2">
    <source>
        <dbReference type="Proteomes" id="UP001497700"/>
    </source>
</evidence>
<keyword evidence="2" id="KW-1185">Reference proteome</keyword>
<sequence>MTSSIVFPRNPLPFVCAWLKRLVNTENNPAVCSCDIGLRIDFPRCYPGLTHGLSLKLFYSWDVTARGILLIPCGCFILKENIFISRKLLQIRETTNRTKIQSSSLRQDYSFLTQPRSHDPQPAVRNPKIHDPAKTSKMFRILTTLLTLGTAVAMPPVKARQSTSTHKLVVGTPFQILTAVFDGSKFSITGNHTTAGSAPSWLLYKNPNLLYAVNENANDTSLFTLDCGTGNPTFKSAANGSSGVVFLEFNSDKTRMVGAAYGSGMIDVWDVSAADGSLKLLKNIVVPGEPNPAQGAHHPHQALLDPTGRFFVIPDLGGDSVLVLDSKDDAYEIINTITLPVGTGPRHGGFITDGDAHYYALATELSNELYLFALQYAGDKLNLTEVQRQSTYGPGFPPANASAAAAGELVVASNNRDVYVSNRLSGNETDSIAHFTFSSGGKLDFSDTVSSGGVLPRMFSLSADEKLVFVANQAGDAGLVALRRAEDFGALDPTPVATMAQESLVAPALAATPSMGPQFVREI</sequence>
<proteinExistence type="predicted"/>
<protein>
    <submittedName>
        <fullName evidence="1">Lactonase, 7-bladed beta-propeller-domain-containing protein</fullName>
    </submittedName>
</protein>
<name>A0ACB9YXL7_9PEZI</name>
<gene>
    <name evidence="1" type="ORF">F4820DRAFT_353332</name>
</gene>
<reference evidence="1 2" key="1">
    <citation type="journal article" date="2022" name="New Phytol.">
        <title>Ecological generalism drives hyperdiversity of secondary metabolite gene clusters in xylarialean endophytes.</title>
        <authorList>
            <person name="Franco M.E.E."/>
            <person name="Wisecaver J.H."/>
            <person name="Arnold A.E."/>
            <person name="Ju Y.M."/>
            <person name="Slot J.C."/>
            <person name="Ahrendt S."/>
            <person name="Moore L.P."/>
            <person name="Eastman K.E."/>
            <person name="Scott K."/>
            <person name="Konkel Z."/>
            <person name="Mondo S.J."/>
            <person name="Kuo A."/>
            <person name="Hayes R.D."/>
            <person name="Haridas S."/>
            <person name="Andreopoulos B."/>
            <person name="Riley R."/>
            <person name="LaButti K."/>
            <person name="Pangilinan J."/>
            <person name="Lipzen A."/>
            <person name="Amirebrahimi M."/>
            <person name="Yan J."/>
            <person name="Adam C."/>
            <person name="Keymanesh K."/>
            <person name="Ng V."/>
            <person name="Louie K."/>
            <person name="Northen T."/>
            <person name="Drula E."/>
            <person name="Henrissat B."/>
            <person name="Hsieh H.M."/>
            <person name="Youens-Clark K."/>
            <person name="Lutzoni F."/>
            <person name="Miadlikowska J."/>
            <person name="Eastwood D.C."/>
            <person name="Hamelin R.C."/>
            <person name="Grigoriev I.V."/>
            <person name="U'Ren J.M."/>
        </authorList>
    </citation>
    <scope>NUCLEOTIDE SEQUENCE [LARGE SCALE GENOMIC DNA]</scope>
    <source>
        <strain evidence="1 2">CBS 119005</strain>
    </source>
</reference>
<organism evidence="1 2">
    <name type="scientific">Hypoxylon rubiginosum</name>
    <dbReference type="NCBI Taxonomy" id="110542"/>
    <lineage>
        <taxon>Eukaryota</taxon>
        <taxon>Fungi</taxon>
        <taxon>Dikarya</taxon>
        <taxon>Ascomycota</taxon>
        <taxon>Pezizomycotina</taxon>
        <taxon>Sordariomycetes</taxon>
        <taxon>Xylariomycetidae</taxon>
        <taxon>Xylariales</taxon>
        <taxon>Hypoxylaceae</taxon>
        <taxon>Hypoxylon</taxon>
    </lineage>
</organism>